<dbReference type="InterPro" id="IPR022385">
    <property type="entry name" value="Rhs_assc_core"/>
</dbReference>
<evidence type="ECO:0000313" key="2">
    <source>
        <dbReference type="Proteomes" id="UP000320431"/>
    </source>
</evidence>
<evidence type="ECO:0000313" key="1">
    <source>
        <dbReference type="EMBL" id="KAB8172196.1"/>
    </source>
</evidence>
<dbReference type="EMBL" id="VICD02000262">
    <property type="protein sequence ID" value="KAB8172196.1"/>
    <property type="molecule type" value="Genomic_DNA"/>
</dbReference>
<dbReference type="RefSeq" id="WP_141482996.1">
    <property type="nucleotide sequence ID" value="NZ_VICD02000262.1"/>
</dbReference>
<dbReference type="InterPro" id="IPR050708">
    <property type="entry name" value="T6SS_VgrG/RHS"/>
</dbReference>
<dbReference type="PANTHER" id="PTHR32305">
    <property type="match status" value="1"/>
</dbReference>
<gene>
    <name evidence="1" type="ORF">FKV24_015250</name>
</gene>
<comment type="caution">
    <text evidence="1">The sequence shown here is derived from an EMBL/GenBank/DDBJ whole genome shotgun (WGS) entry which is preliminary data.</text>
</comment>
<dbReference type="Gene3D" id="2.180.10.10">
    <property type="entry name" value="RHS repeat-associated core"/>
    <property type="match status" value="1"/>
</dbReference>
<dbReference type="Proteomes" id="UP000320431">
    <property type="component" value="Unassembled WGS sequence"/>
</dbReference>
<dbReference type="PANTHER" id="PTHR32305:SF15">
    <property type="entry name" value="PROTEIN RHSA-RELATED"/>
    <property type="match status" value="1"/>
</dbReference>
<dbReference type="PRINTS" id="PR00394">
    <property type="entry name" value="RHSPROTEIN"/>
</dbReference>
<protein>
    <submittedName>
        <fullName evidence="1">Uncharacterized protein</fullName>
    </submittedName>
</protein>
<proteinExistence type="predicted"/>
<reference evidence="1 2" key="1">
    <citation type="submission" date="2019-10" db="EMBL/GenBank/DDBJ databases">
        <title>Lysobacter alkalisoli sp. nov., isolated from saline-alkaline soil.</title>
        <authorList>
            <person name="Sun J.-Q."/>
        </authorList>
    </citation>
    <scope>NUCLEOTIDE SEQUENCE [LARGE SCALE GENOMIC DNA]</scope>
    <source>
        <strain evidence="1 2">KCTC 42381</strain>
    </source>
</reference>
<dbReference type="AlphaFoldDB" id="A0A508A587"/>
<accession>A0A508A587</accession>
<sequence>HLGTPRAVIEPQRDVAVWTWDIASEAFGNSAPNPDPDGDSTAFALDMRFPGQRYDAASGLNYNYFRDYEAGVGRYAQSDPIGMNGGIATYVYALQTPLSAVDATGLQAYLRDLLPPGQRPAGSIYCVDGVIRPFYNWSAWPSYYSECKEIRDCVEAHEISHANDAYRSSPGLCQKSPLHFLFGTSPRMVTFPNDFDGVHVFGELDRSELRAHAAELRCLAAKLKAMGGCDSDCRKAVVKRIKQIVNQNIPDIRSGSYRSN</sequence>
<feature type="non-terminal residue" evidence="1">
    <location>
        <position position="1"/>
    </location>
</feature>
<dbReference type="NCBIfam" id="TIGR03696">
    <property type="entry name" value="Rhs_assc_core"/>
    <property type="match status" value="1"/>
</dbReference>
<organism evidence="1 2">
    <name type="scientific">Marilutibacter maris</name>
    <dbReference type="NCBI Taxonomy" id="1605891"/>
    <lineage>
        <taxon>Bacteria</taxon>
        <taxon>Pseudomonadati</taxon>
        <taxon>Pseudomonadota</taxon>
        <taxon>Gammaproteobacteria</taxon>
        <taxon>Lysobacterales</taxon>
        <taxon>Lysobacteraceae</taxon>
        <taxon>Marilutibacter</taxon>
    </lineage>
</organism>
<name>A0A508A587_9GAMM</name>